<evidence type="ECO:0000313" key="2">
    <source>
        <dbReference type="Proteomes" id="UP000828390"/>
    </source>
</evidence>
<protein>
    <submittedName>
        <fullName evidence="1">Uncharacterized protein</fullName>
    </submittedName>
</protein>
<proteinExistence type="predicted"/>
<dbReference type="EMBL" id="JAIWYP010000013">
    <property type="protein sequence ID" value="KAH3721384.1"/>
    <property type="molecule type" value="Genomic_DNA"/>
</dbReference>
<sequence length="51" mass="5673">MATSIANTSGKFAVVRWLNDGNKLSVFNVKYFIDPIKKVYVPGDEGFSCFP</sequence>
<gene>
    <name evidence="1" type="ORF">DPMN_064307</name>
</gene>
<name>A0A9D4HKY5_DREPO</name>
<comment type="caution">
    <text evidence="1">The sequence shown here is derived from an EMBL/GenBank/DDBJ whole genome shotgun (WGS) entry which is preliminary data.</text>
</comment>
<keyword evidence="2" id="KW-1185">Reference proteome</keyword>
<reference evidence="1" key="2">
    <citation type="submission" date="2020-11" db="EMBL/GenBank/DDBJ databases">
        <authorList>
            <person name="McCartney M.A."/>
            <person name="Auch B."/>
            <person name="Kono T."/>
            <person name="Mallez S."/>
            <person name="Becker A."/>
            <person name="Gohl D.M."/>
            <person name="Silverstein K.A.T."/>
            <person name="Koren S."/>
            <person name="Bechman K.B."/>
            <person name="Herman A."/>
            <person name="Abrahante J.E."/>
            <person name="Garbe J."/>
        </authorList>
    </citation>
    <scope>NUCLEOTIDE SEQUENCE</scope>
    <source>
        <strain evidence="1">Duluth1</strain>
        <tissue evidence="1">Whole animal</tissue>
    </source>
</reference>
<dbReference type="AlphaFoldDB" id="A0A9D4HKY5"/>
<organism evidence="1 2">
    <name type="scientific">Dreissena polymorpha</name>
    <name type="common">Zebra mussel</name>
    <name type="synonym">Mytilus polymorpha</name>
    <dbReference type="NCBI Taxonomy" id="45954"/>
    <lineage>
        <taxon>Eukaryota</taxon>
        <taxon>Metazoa</taxon>
        <taxon>Spiralia</taxon>
        <taxon>Lophotrochozoa</taxon>
        <taxon>Mollusca</taxon>
        <taxon>Bivalvia</taxon>
        <taxon>Autobranchia</taxon>
        <taxon>Heteroconchia</taxon>
        <taxon>Euheterodonta</taxon>
        <taxon>Imparidentia</taxon>
        <taxon>Neoheterodontei</taxon>
        <taxon>Myida</taxon>
        <taxon>Dreissenoidea</taxon>
        <taxon>Dreissenidae</taxon>
        <taxon>Dreissena</taxon>
    </lineage>
</organism>
<reference evidence="1" key="1">
    <citation type="journal article" date="2019" name="bioRxiv">
        <title>The Genome of the Zebra Mussel, Dreissena polymorpha: A Resource for Invasive Species Research.</title>
        <authorList>
            <person name="McCartney M.A."/>
            <person name="Auch B."/>
            <person name="Kono T."/>
            <person name="Mallez S."/>
            <person name="Zhang Y."/>
            <person name="Obille A."/>
            <person name="Becker A."/>
            <person name="Abrahante J.E."/>
            <person name="Garbe J."/>
            <person name="Badalamenti J.P."/>
            <person name="Herman A."/>
            <person name="Mangelson H."/>
            <person name="Liachko I."/>
            <person name="Sullivan S."/>
            <person name="Sone E.D."/>
            <person name="Koren S."/>
            <person name="Silverstein K.A.T."/>
            <person name="Beckman K.B."/>
            <person name="Gohl D.M."/>
        </authorList>
    </citation>
    <scope>NUCLEOTIDE SEQUENCE</scope>
    <source>
        <strain evidence="1">Duluth1</strain>
        <tissue evidence="1">Whole animal</tissue>
    </source>
</reference>
<dbReference type="Proteomes" id="UP000828390">
    <property type="component" value="Unassembled WGS sequence"/>
</dbReference>
<evidence type="ECO:0000313" key="1">
    <source>
        <dbReference type="EMBL" id="KAH3721384.1"/>
    </source>
</evidence>
<accession>A0A9D4HKY5</accession>